<proteinExistence type="predicted"/>
<dbReference type="Proteomes" id="UP000595349">
    <property type="component" value="Chromosome"/>
</dbReference>
<protein>
    <submittedName>
        <fullName evidence="4">DUF1343 domain-containing protein</fullName>
    </submittedName>
</protein>
<dbReference type="GO" id="GO:0033922">
    <property type="term" value="F:peptidoglycan beta-N-acetylmuramidase activity"/>
    <property type="evidence" value="ECO:0007669"/>
    <property type="project" value="InterPro"/>
</dbReference>
<dbReference type="PANTHER" id="PTHR42915:SF1">
    <property type="entry name" value="PEPTIDOGLYCAN BETA-N-ACETYLMURAMIDASE NAMZ"/>
    <property type="match status" value="1"/>
</dbReference>
<evidence type="ECO:0000313" key="5">
    <source>
        <dbReference type="Proteomes" id="UP000595349"/>
    </source>
</evidence>
<feature type="domain" description="Peptidoglycan beta-N-acetylmuramidase NamZ N-terminal" evidence="1">
    <location>
        <begin position="65"/>
        <end position="266"/>
    </location>
</feature>
<accession>A0A7T7CFS7</accession>
<dbReference type="Pfam" id="PF07075">
    <property type="entry name" value="NamZ_N"/>
    <property type="match status" value="1"/>
</dbReference>
<evidence type="ECO:0000259" key="2">
    <source>
        <dbReference type="Pfam" id="PF20732"/>
    </source>
</evidence>
<organism evidence="4 5">
    <name type="scientific">Salicibibacter cibi</name>
    <dbReference type="NCBI Taxonomy" id="2743001"/>
    <lineage>
        <taxon>Bacteria</taxon>
        <taxon>Bacillati</taxon>
        <taxon>Bacillota</taxon>
        <taxon>Bacilli</taxon>
        <taxon>Bacillales</taxon>
        <taxon>Bacillaceae</taxon>
        <taxon>Salicibibacter</taxon>
    </lineage>
</organism>
<name>A0A7T7CFS7_9BACI</name>
<evidence type="ECO:0000259" key="3">
    <source>
        <dbReference type="Pfam" id="PF22888"/>
    </source>
</evidence>
<dbReference type="InterPro" id="IPR048503">
    <property type="entry name" value="NamZ_C"/>
</dbReference>
<gene>
    <name evidence="4" type="ORF">HUG20_11125</name>
</gene>
<feature type="domain" description="FIMAH" evidence="3">
    <location>
        <begin position="432"/>
        <end position="512"/>
    </location>
</feature>
<evidence type="ECO:0000259" key="1">
    <source>
        <dbReference type="Pfam" id="PF07075"/>
    </source>
</evidence>
<dbReference type="InterPro" id="IPR008302">
    <property type="entry name" value="NamZ"/>
</dbReference>
<dbReference type="Gene3D" id="3.90.1150.140">
    <property type="match status" value="1"/>
</dbReference>
<dbReference type="Pfam" id="PF22888">
    <property type="entry name" value="FIMAH"/>
    <property type="match status" value="1"/>
</dbReference>
<dbReference type="InterPro" id="IPR048502">
    <property type="entry name" value="NamZ_N"/>
</dbReference>
<evidence type="ECO:0000313" key="4">
    <source>
        <dbReference type="EMBL" id="QQK80388.1"/>
    </source>
</evidence>
<dbReference type="InterPro" id="IPR054470">
    <property type="entry name" value="FIMAH_dom"/>
</dbReference>
<dbReference type="Gene3D" id="3.40.50.12170">
    <property type="entry name" value="Uncharacterised protein PF07075, DUF1343"/>
    <property type="match status" value="1"/>
</dbReference>
<dbReference type="EMBL" id="CP054706">
    <property type="protein sequence ID" value="QQK80388.1"/>
    <property type="molecule type" value="Genomic_DNA"/>
</dbReference>
<dbReference type="KEGG" id="scib:HUG20_11125"/>
<reference evidence="4 5" key="1">
    <citation type="submission" date="2020-06" db="EMBL/GenBank/DDBJ databases">
        <title>Genomic analysis of Salicibibacter sp. NKC21-4.</title>
        <authorList>
            <person name="Oh Y.J."/>
        </authorList>
    </citation>
    <scope>NUCLEOTIDE SEQUENCE [LARGE SCALE GENOMIC DNA]</scope>
    <source>
        <strain evidence="4 5">NKC21-4</strain>
    </source>
</reference>
<feature type="domain" description="Peptidoglycan beta-N-acetylmuramidase NamZ C-terminal" evidence="2">
    <location>
        <begin position="271"/>
        <end position="421"/>
    </location>
</feature>
<sequence>MMFKRSWPSIPTSLFLIVLIGVLVGATTVLAEGGDGEQEEDSVQVKPGVEVFLDDHLDWIEGKRVGLATNMTGVDRDLNSTIDLLYEHPDVDLTALYGPEHGIRGNQEAGEYVESYTDERTGLPVYSLYGPTWEPTEEMLEDVDVLIYDIQDIGSNVYTYIYTLGFIMEAAAEHDKSVIVLDRPNAIGGEHVEGPVREQESVSFMGDFLLPVRHGMTAGELATMWKDEHDLNIDLKVAEMDGWERDMHFEDTGLPWVMTSPNIPTPDSATLYTGTILVANSTLSDGLGTTRPFELVGAPWIDAEELAEEMEQRDIEGVSFRPAYFDPMYDMYEGEIVGGVQVHIENESAIEVVQLGLELATAMRDQDPDKYELDDDYNELIGSKEAQEMLSDGAEAEDIIATWKGDLNTWIEDVRNQYLLYPPHPSDPISTEDIQGVVTDLEESGDIIDDDAVHDMQLHLRAVSQYENQEDGDTVIQHIGGFQDLLEHQLDNELISEEAYDDLHSQSEQLIEQWE</sequence>
<dbReference type="Pfam" id="PF20732">
    <property type="entry name" value="NamZ_C"/>
    <property type="match status" value="1"/>
</dbReference>
<dbReference type="PANTHER" id="PTHR42915">
    <property type="entry name" value="HYPOTHETICAL 460 KDA PROTEIN IN FEUA-SIGW INTERGENIC REGION [PRECURSOR]"/>
    <property type="match status" value="1"/>
</dbReference>
<keyword evidence="5" id="KW-1185">Reference proteome</keyword>
<dbReference type="AlphaFoldDB" id="A0A7T7CFS7"/>